<dbReference type="Gene3D" id="3.30.530.20">
    <property type="match status" value="2"/>
</dbReference>
<dbReference type="Pfam" id="PF10604">
    <property type="entry name" value="Polyketide_cyc2"/>
    <property type="match status" value="1"/>
</dbReference>
<comment type="caution">
    <text evidence="1">The sequence shown here is derived from an EMBL/GenBank/DDBJ whole genome shotgun (WGS) entry which is preliminary data.</text>
</comment>
<organism evidence="1 2">
    <name type="scientific">Streptantibioticus rubrisoli</name>
    <dbReference type="NCBI Taxonomy" id="1387313"/>
    <lineage>
        <taxon>Bacteria</taxon>
        <taxon>Bacillati</taxon>
        <taxon>Actinomycetota</taxon>
        <taxon>Actinomycetes</taxon>
        <taxon>Kitasatosporales</taxon>
        <taxon>Streptomycetaceae</taxon>
        <taxon>Streptantibioticus</taxon>
    </lineage>
</organism>
<dbReference type="InterPro" id="IPR023393">
    <property type="entry name" value="START-like_dom_sf"/>
</dbReference>
<sequence>MPQTHHAQHTITVAAPARTVYGIVEDAASWPRVFPPSVHVERTPVNEGEEIIRIWATANGEVKNWTSRRRLDPVGLRIAFRQEVSQHPVASMGGDWLITPLTEASCEVVLNHDFTAVDDDPEHVSWITRAMDRNSAAELETLKATAEQAGRLPELLLSFEDELRIAGSAADVHEFVWRADRWEERLPHVARVELTEPSQHTQVLEMDTKAKDGSQHTTRSIRVSFAPRRIVYKQLLVPALMTAHTGEWLLREEGGVTTATSRHTVVLKPSAVTEVLGARATVADARELVRGALSANSLTTLRHAKEFAERRGVRAAN</sequence>
<evidence type="ECO:0000313" key="1">
    <source>
        <dbReference type="EMBL" id="MCQ4044519.1"/>
    </source>
</evidence>
<dbReference type="SUPFAM" id="SSF55961">
    <property type="entry name" value="Bet v1-like"/>
    <property type="match status" value="2"/>
</dbReference>
<keyword evidence="2" id="KW-1185">Reference proteome</keyword>
<dbReference type="InterPro" id="IPR019587">
    <property type="entry name" value="Polyketide_cyclase/dehydratase"/>
</dbReference>
<dbReference type="Proteomes" id="UP001206206">
    <property type="component" value="Unassembled WGS sequence"/>
</dbReference>
<proteinExistence type="predicted"/>
<protein>
    <submittedName>
        <fullName evidence="1">Aromatase/cyclase</fullName>
    </submittedName>
</protein>
<gene>
    <name evidence="1" type="ORF">NON19_21420</name>
</gene>
<dbReference type="RefSeq" id="WP_255930405.1">
    <property type="nucleotide sequence ID" value="NZ_JANFNH010000028.1"/>
</dbReference>
<dbReference type="CDD" id="cd08861">
    <property type="entry name" value="OtcD1_ARO-CYC_like"/>
    <property type="match status" value="2"/>
</dbReference>
<accession>A0ABT1PGN9</accession>
<evidence type="ECO:0000313" key="2">
    <source>
        <dbReference type="Proteomes" id="UP001206206"/>
    </source>
</evidence>
<name>A0ABT1PGN9_9ACTN</name>
<reference evidence="1 2" key="1">
    <citation type="submission" date="2022-06" db="EMBL/GenBank/DDBJ databases">
        <title>Draft genome sequence of type strain Streptomyces rubrisoli DSM 42083.</title>
        <authorList>
            <person name="Duangmal K."/>
            <person name="Klaysubun C."/>
        </authorList>
    </citation>
    <scope>NUCLEOTIDE SEQUENCE [LARGE SCALE GENOMIC DNA]</scope>
    <source>
        <strain evidence="1 2">DSM 42083</strain>
    </source>
</reference>
<dbReference type="EMBL" id="JANFNH010000028">
    <property type="protein sequence ID" value="MCQ4044519.1"/>
    <property type="molecule type" value="Genomic_DNA"/>
</dbReference>